<dbReference type="Gene3D" id="3.30.450.20">
    <property type="entry name" value="PAS domain"/>
    <property type="match status" value="2"/>
</dbReference>
<dbReference type="SUPFAM" id="SSF55874">
    <property type="entry name" value="ATPase domain of HSP90 chaperone/DNA topoisomerase II/histidine kinase"/>
    <property type="match status" value="1"/>
</dbReference>
<evidence type="ECO:0000256" key="4">
    <source>
        <dbReference type="ARBA" id="ARBA00022553"/>
    </source>
</evidence>
<evidence type="ECO:0000259" key="12">
    <source>
        <dbReference type="PROSITE" id="PS50112"/>
    </source>
</evidence>
<comment type="catalytic activity">
    <reaction evidence="1">
        <text>ATP + protein L-histidine = ADP + protein N-phospho-L-histidine.</text>
        <dbReference type="EC" id="2.7.13.3"/>
    </reaction>
</comment>
<keyword evidence="9 10" id="KW-0472">Membrane</keyword>
<dbReference type="GO" id="GO:0004673">
    <property type="term" value="F:protein histidine kinase activity"/>
    <property type="evidence" value="ECO:0007669"/>
    <property type="project" value="UniProtKB-EC"/>
</dbReference>
<dbReference type="InterPro" id="IPR052162">
    <property type="entry name" value="Sensor_kinase/Photoreceptor"/>
</dbReference>
<dbReference type="EMBL" id="CP020918">
    <property type="protein sequence ID" value="AWG22397.1"/>
    <property type="molecule type" value="Genomic_DNA"/>
</dbReference>
<dbReference type="Pfam" id="PF08447">
    <property type="entry name" value="PAS_3"/>
    <property type="match status" value="2"/>
</dbReference>
<dbReference type="GO" id="GO:0016020">
    <property type="term" value="C:membrane"/>
    <property type="evidence" value="ECO:0007669"/>
    <property type="project" value="UniProtKB-SubCell"/>
</dbReference>
<dbReference type="NCBIfam" id="TIGR00229">
    <property type="entry name" value="sensory_box"/>
    <property type="match status" value="2"/>
</dbReference>
<feature type="transmembrane region" description="Helical" evidence="10">
    <location>
        <begin position="260"/>
        <end position="282"/>
    </location>
</feature>
<dbReference type="SMART" id="SM00091">
    <property type="entry name" value="PAS"/>
    <property type="match status" value="2"/>
</dbReference>
<dbReference type="InterPro" id="IPR006189">
    <property type="entry name" value="CHASE_dom"/>
</dbReference>
<dbReference type="EC" id="2.7.13.3" evidence="3"/>
<feature type="domain" description="PAS" evidence="12">
    <location>
        <begin position="430"/>
        <end position="489"/>
    </location>
</feature>
<proteinExistence type="predicted"/>
<dbReference type="CDD" id="cd00130">
    <property type="entry name" value="PAS"/>
    <property type="match status" value="2"/>
</dbReference>
<dbReference type="Pfam" id="PF03924">
    <property type="entry name" value="CHASE"/>
    <property type="match status" value="1"/>
</dbReference>
<gene>
    <name evidence="15" type="ORF">FFWV33_13120</name>
</gene>
<dbReference type="SMART" id="SM01079">
    <property type="entry name" value="CHASE"/>
    <property type="match status" value="1"/>
</dbReference>
<evidence type="ECO:0000256" key="9">
    <source>
        <dbReference type="ARBA" id="ARBA00023136"/>
    </source>
</evidence>
<dbReference type="InterPro" id="IPR001610">
    <property type="entry name" value="PAC"/>
</dbReference>
<dbReference type="KEGG" id="ffa:FFWV33_13120"/>
<protein>
    <recommendedName>
        <fullName evidence="3">histidine kinase</fullName>
        <ecNumber evidence="3">2.7.13.3</ecNumber>
    </recommendedName>
</protein>
<evidence type="ECO:0000313" key="16">
    <source>
        <dbReference type="Proteomes" id="UP000244527"/>
    </source>
</evidence>
<evidence type="ECO:0000256" key="5">
    <source>
        <dbReference type="ARBA" id="ARBA00022679"/>
    </source>
</evidence>
<dbReference type="InterPro" id="IPR042240">
    <property type="entry name" value="CHASE_sf"/>
</dbReference>
<feature type="domain" description="CHASE" evidence="14">
    <location>
        <begin position="110"/>
        <end position="196"/>
    </location>
</feature>
<dbReference type="InterPro" id="IPR036890">
    <property type="entry name" value="HATPase_C_sf"/>
</dbReference>
<dbReference type="SMART" id="SM00387">
    <property type="entry name" value="HATPase_c"/>
    <property type="match status" value="1"/>
</dbReference>
<dbReference type="PROSITE" id="PS50109">
    <property type="entry name" value="HIS_KIN"/>
    <property type="match status" value="1"/>
</dbReference>
<dbReference type="PROSITE" id="PS50839">
    <property type="entry name" value="CHASE"/>
    <property type="match status" value="1"/>
</dbReference>
<dbReference type="SUPFAM" id="SSF55785">
    <property type="entry name" value="PYP-like sensor domain (PAS domain)"/>
    <property type="match status" value="2"/>
</dbReference>
<keyword evidence="6 10" id="KW-0812">Transmembrane</keyword>
<dbReference type="InterPro" id="IPR000700">
    <property type="entry name" value="PAS-assoc_C"/>
</dbReference>
<dbReference type="AlphaFoldDB" id="A0A2S1LF89"/>
<evidence type="ECO:0000259" key="13">
    <source>
        <dbReference type="PROSITE" id="PS50113"/>
    </source>
</evidence>
<evidence type="ECO:0000313" key="15">
    <source>
        <dbReference type="EMBL" id="AWG22397.1"/>
    </source>
</evidence>
<evidence type="ECO:0000259" key="11">
    <source>
        <dbReference type="PROSITE" id="PS50109"/>
    </source>
</evidence>
<evidence type="ECO:0000256" key="6">
    <source>
        <dbReference type="ARBA" id="ARBA00022692"/>
    </source>
</evidence>
<dbReference type="Gene3D" id="3.30.450.350">
    <property type="entry name" value="CHASE domain"/>
    <property type="match status" value="1"/>
</dbReference>
<evidence type="ECO:0000256" key="3">
    <source>
        <dbReference type="ARBA" id="ARBA00012438"/>
    </source>
</evidence>
<dbReference type="InterPro" id="IPR003594">
    <property type="entry name" value="HATPase_dom"/>
</dbReference>
<dbReference type="InterPro" id="IPR013655">
    <property type="entry name" value="PAS_fold_3"/>
</dbReference>
<evidence type="ECO:0000256" key="7">
    <source>
        <dbReference type="ARBA" id="ARBA00022777"/>
    </source>
</evidence>
<keyword evidence="7" id="KW-0418">Kinase</keyword>
<comment type="subcellular location">
    <subcellularLocation>
        <location evidence="2">Membrane</location>
    </subcellularLocation>
</comment>
<feature type="domain" description="PAC" evidence="13">
    <location>
        <begin position="377"/>
        <end position="429"/>
    </location>
</feature>
<feature type="transmembrane region" description="Helical" evidence="10">
    <location>
        <begin position="20"/>
        <end position="42"/>
    </location>
</feature>
<dbReference type="InterPro" id="IPR004358">
    <property type="entry name" value="Sig_transdc_His_kin-like_C"/>
</dbReference>
<evidence type="ECO:0000259" key="14">
    <source>
        <dbReference type="PROSITE" id="PS50839"/>
    </source>
</evidence>
<dbReference type="SMART" id="SM00086">
    <property type="entry name" value="PAC"/>
    <property type="match status" value="2"/>
</dbReference>
<dbReference type="InterPro" id="IPR000014">
    <property type="entry name" value="PAS"/>
</dbReference>
<dbReference type="InterPro" id="IPR005467">
    <property type="entry name" value="His_kinase_dom"/>
</dbReference>
<accession>A0A2S1LF89</accession>
<keyword evidence="5" id="KW-0808">Transferase</keyword>
<reference evidence="15 16" key="1">
    <citation type="submission" date="2017-04" db="EMBL/GenBank/DDBJ databases">
        <title>Compelte genome sequence of WV33.</title>
        <authorList>
            <person name="Lee P.C."/>
        </authorList>
    </citation>
    <scope>NUCLEOTIDE SEQUENCE [LARGE SCALE GENOMIC DNA]</scope>
    <source>
        <strain evidence="15 16">WV33</strain>
    </source>
</reference>
<dbReference type="PANTHER" id="PTHR43304:SF1">
    <property type="entry name" value="PAC DOMAIN-CONTAINING PROTEIN"/>
    <property type="match status" value="1"/>
</dbReference>
<dbReference type="Pfam" id="PF02518">
    <property type="entry name" value="HATPase_c"/>
    <property type="match status" value="1"/>
</dbReference>
<name>A0A2S1LF89_9FLAO</name>
<evidence type="ECO:0000256" key="10">
    <source>
        <dbReference type="SAM" id="Phobius"/>
    </source>
</evidence>
<keyword evidence="8 10" id="KW-1133">Transmembrane helix</keyword>
<dbReference type="Proteomes" id="UP000244527">
    <property type="component" value="Chromosome"/>
</dbReference>
<dbReference type="PANTHER" id="PTHR43304">
    <property type="entry name" value="PHYTOCHROME-LIKE PROTEIN CPH1"/>
    <property type="match status" value="1"/>
</dbReference>
<dbReference type="PRINTS" id="PR00344">
    <property type="entry name" value="BCTRLSENSOR"/>
</dbReference>
<feature type="domain" description="PAC" evidence="13">
    <location>
        <begin position="506"/>
        <end position="557"/>
    </location>
</feature>
<feature type="domain" description="Histidine kinase" evidence="11">
    <location>
        <begin position="575"/>
        <end position="785"/>
    </location>
</feature>
<keyword evidence="16" id="KW-1185">Reference proteome</keyword>
<dbReference type="Gene3D" id="3.30.565.10">
    <property type="entry name" value="Histidine kinase-like ATPase, C-terminal domain"/>
    <property type="match status" value="1"/>
</dbReference>
<feature type="domain" description="PAS" evidence="12">
    <location>
        <begin position="302"/>
        <end position="373"/>
    </location>
</feature>
<dbReference type="PROSITE" id="PS50112">
    <property type="entry name" value="PAS"/>
    <property type="match status" value="2"/>
</dbReference>
<sequence length="785" mass="89055">MDINKELLYRRLYLHKPRLIGFVACLLLLSIVSYIISQQYLIAKEYKSDRMENYLSVVQQDFEKTLKNSYTTTLSLALTINDEGNPAQFEAISKKLIAANPNLDCVQLVPNGIITYVYPYEANKAALGFNVLKSKSHRAEALKSIESQKIYFAGPIDLLQGGKGIVGRLPIYKNNKFWGFSAVVIRLDNIVSFFEKHSPKNANYDIQLSKINPITKKEDFYLNGPTNLKNLQNVSATISDGGWKLYLIDKNPASLIDSKIIMIGVFGFILSILFGFLTTSILQIPIDLRSLLEQQAGTILESELKFKTFFDQAAVGIANISKDDGKFITINNKFASLLGYSTQEMKTKSFMEITHPEDLEIDLEHLNKLKNGEINKYAIEKRYFKKNGKIIWVKLTVSKLKTSDGFDASYISIVENISKRKIAEKKSKEYQKKIESLINTIDGIVWECEAETFQFNFVSNKVETILGYTPQEWLASPTFWQDHIHPDDKPNTLNFCSNKLKLLEDHDFEYRMIAKDGSVVWLRDIVNVIQDKDGASCLRGIMIDITKTKLTEYELHNSFDLVTEQNKRLLNFSYIVSHNLRSHTSNIISLTDLIQTADSEKEIQEYVCLLQNVSNALNETLENLNEVVNIQSNLGLVIENIKPNEYIANAIEILSDKIKLKGVAIQTSIGDNISLRYNPAYFESILYNLISNAIRYSHPDRVPEISIDVVEEDNTTVLTVTDNGIGIDLEKQGDKMFGMYKKFTNNPESKGIGLFITKNQIEAMGGRITVESKPNIGTTFKIYIS</sequence>
<dbReference type="InterPro" id="IPR035965">
    <property type="entry name" value="PAS-like_dom_sf"/>
</dbReference>
<evidence type="ECO:0000256" key="1">
    <source>
        <dbReference type="ARBA" id="ARBA00000085"/>
    </source>
</evidence>
<dbReference type="PROSITE" id="PS50113">
    <property type="entry name" value="PAC"/>
    <property type="match status" value="2"/>
</dbReference>
<keyword evidence="4" id="KW-0597">Phosphoprotein</keyword>
<dbReference type="GO" id="GO:0007165">
    <property type="term" value="P:signal transduction"/>
    <property type="evidence" value="ECO:0007669"/>
    <property type="project" value="UniProtKB-ARBA"/>
</dbReference>
<evidence type="ECO:0000256" key="8">
    <source>
        <dbReference type="ARBA" id="ARBA00022989"/>
    </source>
</evidence>
<organism evidence="15 16">
    <name type="scientific">Flavobacterium faecale</name>
    <dbReference type="NCBI Taxonomy" id="1355330"/>
    <lineage>
        <taxon>Bacteria</taxon>
        <taxon>Pseudomonadati</taxon>
        <taxon>Bacteroidota</taxon>
        <taxon>Flavobacteriia</taxon>
        <taxon>Flavobacteriales</taxon>
        <taxon>Flavobacteriaceae</taxon>
        <taxon>Flavobacterium</taxon>
    </lineage>
</organism>
<evidence type="ECO:0000256" key="2">
    <source>
        <dbReference type="ARBA" id="ARBA00004370"/>
    </source>
</evidence>